<keyword evidence="4 5" id="KW-0808">Transferase</keyword>
<evidence type="ECO:0000313" key="4">
    <source>
        <dbReference type="RefSeq" id="XP_017891493.1"/>
    </source>
</evidence>
<feature type="domain" description="FAST kinase leucine-rich" evidence="1">
    <location>
        <begin position="287"/>
        <end position="355"/>
    </location>
</feature>
<dbReference type="AlphaFoldDB" id="A0AAJ7JEV0"/>
<dbReference type="Proteomes" id="UP000694925">
    <property type="component" value="Unplaced"/>
</dbReference>
<accession>A0AAJ7JEV0</accession>
<evidence type="ECO:0000313" key="3">
    <source>
        <dbReference type="Proteomes" id="UP000694925"/>
    </source>
</evidence>
<gene>
    <name evidence="4 5" type="primary">LOC108631838</name>
</gene>
<evidence type="ECO:0000259" key="2">
    <source>
        <dbReference type="Pfam" id="PF08368"/>
    </source>
</evidence>
<evidence type="ECO:0000259" key="1">
    <source>
        <dbReference type="Pfam" id="PF06743"/>
    </source>
</evidence>
<dbReference type="RefSeq" id="XP_017891493.1">
    <property type="nucleotide sequence ID" value="XM_018036004.2"/>
</dbReference>
<name>A0AAJ7JEV0_9HYME</name>
<keyword evidence="4 5" id="KW-0418">Kinase</keyword>
<reference evidence="4 5" key="1">
    <citation type="submission" date="2025-04" db="UniProtKB">
        <authorList>
            <consortium name="RefSeq"/>
        </authorList>
    </citation>
    <scope>IDENTIFICATION</scope>
    <source>
        <tissue evidence="4 5">Whole body</tissue>
    </source>
</reference>
<dbReference type="InterPro" id="IPR013579">
    <property type="entry name" value="FAST_2"/>
</dbReference>
<dbReference type="GeneID" id="108631838"/>
<organism evidence="3 5">
    <name type="scientific">Ceratina calcarata</name>
    <dbReference type="NCBI Taxonomy" id="156304"/>
    <lineage>
        <taxon>Eukaryota</taxon>
        <taxon>Metazoa</taxon>
        <taxon>Ecdysozoa</taxon>
        <taxon>Arthropoda</taxon>
        <taxon>Hexapoda</taxon>
        <taxon>Insecta</taxon>
        <taxon>Pterygota</taxon>
        <taxon>Neoptera</taxon>
        <taxon>Endopterygota</taxon>
        <taxon>Hymenoptera</taxon>
        <taxon>Apocrita</taxon>
        <taxon>Aculeata</taxon>
        <taxon>Apoidea</taxon>
        <taxon>Anthophila</taxon>
        <taxon>Apidae</taxon>
        <taxon>Ceratina</taxon>
        <taxon>Zadontomerus</taxon>
    </lineage>
</organism>
<feature type="domain" description="FAST kinase-like protein subdomain 2" evidence="2">
    <location>
        <begin position="368"/>
        <end position="451"/>
    </location>
</feature>
<dbReference type="KEGG" id="ccal:108631838"/>
<dbReference type="Pfam" id="PF08368">
    <property type="entry name" value="FAST_2"/>
    <property type="match status" value="1"/>
</dbReference>
<dbReference type="GO" id="GO:0044528">
    <property type="term" value="P:regulation of mitochondrial mRNA stability"/>
    <property type="evidence" value="ECO:0007669"/>
    <property type="project" value="InterPro"/>
</dbReference>
<proteinExistence type="predicted"/>
<keyword evidence="3" id="KW-1185">Reference proteome</keyword>
<dbReference type="Pfam" id="PF06743">
    <property type="entry name" value="FAST_1"/>
    <property type="match status" value="1"/>
</dbReference>
<dbReference type="InterPro" id="IPR010622">
    <property type="entry name" value="FAST_Leu-rich"/>
</dbReference>
<evidence type="ECO:0000313" key="5">
    <source>
        <dbReference type="RefSeq" id="XP_017891494.1"/>
    </source>
</evidence>
<protein>
    <submittedName>
        <fullName evidence="4 5">FAST kinase domain-containing protein 4</fullName>
    </submittedName>
</protein>
<dbReference type="RefSeq" id="XP_017891494.1">
    <property type="nucleotide sequence ID" value="XM_018036005.2"/>
</dbReference>
<sequence length="533" mass="61228">MLQFNSTVFTIATRCTSRLLWRLNATLTTNAATKTTEQQQQVDNNLKPSLQGKEIDTVSKFNELKTKLCSDLNVDPSISSKIQNARNVHDLLELMKTPLLSQNNIVKAMGTISFWVNKNNVKEDGRNVLKSQEKSDNVLESKCSSELKVENVEEDMSRYCDLSTSEMIKEVNKLALLRDRNIPLLNYLFQNIMEYNKVLNAGACSSLMYSMSILNYSDERLLKKICTDLISIKGTNGGDETLGDIPHVTVVSIMKSMAYVRYRNNHFLDVICKDIVNAKSRYKTKQIASVLLSLATLGYDSKHTGDIIQKYKPQLTLETLGHSNWLNLVWCYVVFNRAQSLQVESVLNDKFISKVMFHDPKRKLSYQLKLLNINGYAQHVLKNYSGPFLNTDTVPYVVSTRSKQKEKYVSALESTLKNMMPSTAHFRMNVNSKMGFLLDAELYVDSNFKPMVANEVDNTRKFTKIAMLMVDYYDTCLGNTDHQGLIKLYTHLLRGKKYEVLCISYQNFGVEDKIERRITYLRRQLWDKFKKSF</sequence>
<dbReference type="GO" id="GO:0016301">
    <property type="term" value="F:kinase activity"/>
    <property type="evidence" value="ECO:0007669"/>
    <property type="project" value="UniProtKB-KW"/>
</dbReference>